<dbReference type="EMBL" id="CADCXY010000001">
    <property type="protein sequence ID" value="CAB0150294.1"/>
    <property type="molecule type" value="Genomic_DNA"/>
</dbReference>
<dbReference type="Gene3D" id="1.10.1740.10">
    <property type="match status" value="1"/>
</dbReference>
<evidence type="ECO:0000259" key="7">
    <source>
        <dbReference type="Pfam" id="PF08281"/>
    </source>
</evidence>
<keyword evidence="3" id="KW-0731">Sigma factor</keyword>
<evidence type="ECO:0000256" key="5">
    <source>
        <dbReference type="ARBA" id="ARBA00023163"/>
    </source>
</evidence>
<dbReference type="SUPFAM" id="SSF88659">
    <property type="entry name" value="Sigma3 and sigma4 domains of RNA polymerase sigma factors"/>
    <property type="match status" value="1"/>
</dbReference>
<dbReference type="Gene3D" id="1.10.10.10">
    <property type="entry name" value="Winged helix-like DNA-binding domain superfamily/Winged helix DNA-binding domain"/>
    <property type="match status" value="1"/>
</dbReference>
<dbReference type="Proteomes" id="UP000481517">
    <property type="component" value="Unassembled WGS sequence"/>
</dbReference>
<proteinExistence type="inferred from homology"/>
<dbReference type="Pfam" id="PF04542">
    <property type="entry name" value="Sigma70_r2"/>
    <property type="match status" value="1"/>
</dbReference>
<evidence type="ECO:0000313" key="9">
    <source>
        <dbReference type="Proteomes" id="UP000481517"/>
    </source>
</evidence>
<dbReference type="CDD" id="cd06171">
    <property type="entry name" value="Sigma70_r4"/>
    <property type="match status" value="1"/>
</dbReference>
<dbReference type="GO" id="GO:0003677">
    <property type="term" value="F:DNA binding"/>
    <property type="evidence" value="ECO:0007669"/>
    <property type="project" value="UniProtKB-KW"/>
</dbReference>
<comment type="similarity">
    <text evidence="1">Belongs to the sigma-70 factor family. ECF subfamily.</text>
</comment>
<protein>
    <submittedName>
        <fullName evidence="8">ECF RNA polymerase sigma factor SigW</fullName>
    </submittedName>
</protein>
<evidence type="ECO:0000256" key="4">
    <source>
        <dbReference type="ARBA" id="ARBA00023125"/>
    </source>
</evidence>
<gene>
    <name evidence="8" type="primary">sigW_1</name>
    <name evidence="8" type="ORF">PSI9734_00847</name>
</gene>
<dbReference type="GO" id="GO:0016987">
    <property type="term" value="F:sigma factor activity"/>
    <property type="evidence" value="ECO:0007669"/>
    <property type="project" value="UniProtKB-KW"/>
</dbReference>
<dbReference type="PANTHER" id="PTHR43133:SF8">
    <property type="entry name" value="RNA POLYMERASE SIGMA FACTOR HI_1459-RELATED"/>
    <property type="match status" value="1"/>
</dbReference>
<reference evidence="8 9" key="1">
    <citation type="submission" date="2020-02" db="EMBL/GenBank/DDBJ databases">
        <authorList>
            <person name="Rodrigo-Torres L."/>
            <person name="Arahal R. D."/>
            <person name="Lucena T."/>
        </authorList>
    </citation>
    <scope>NUCLEOTIDE SEQUENCE [LARGE SCALE GENOMIC DNA]</scope>
    <source>
        <strain evidence="8 9">CECT 9734</strain>
    </source>
</reference>
<dbReference type="InterPro" id="IPR036388">
    <property type="entry name" value="WH-like_DNA-bd_sf"/>
</dbReference>
<evidence type="ECO:0000313" key="8">
    <source>
        <dbReference type="EMBL" id="CAB0150294.1"/>
    </source>
</evidence>
<dbReference type="InterPro" id="IPR007627">
    <property type="entry name" value="RNA_pol_sigma70_r2"/>
</dbReference>
<evidence type="ECO:0000256" key="1">
    <source>
        <dbReference type="ARBA" id="ARBA00010641"/>
    </source>
</evidence>
<dbReference type="InterPro" id="IPR039425">
    <property type="entry name" value="RNA_pol_sigma-70-like"/>
</dbReference>
<name>A0A6S6WL47_9GAMM</name>
<sequence length="176" mass="20746">MNKAEIEFWVLAFQERNKQAFDKLYRHFTPRLAHYAKARLSDASQADDVVQNVWERLAKNIHKLDDVQVFESWLYQLLRWQLMDQTKSKHLQRTLEFDEQSMGFQTVNGEQSLQVGIWALSAKLPAKEREVIELHYLYELELTSIALIVGVPTGTVKSRLYRAREQFKQLYLADIS</sequence>
<keyword evidence="9" id="KW-1185">Reference proteome</keyword>
<keyword evidence="2" id="KW-0805">Transcription regulation</keyword>
<keyword evidence="5" id="KW-0804">Transcription</keyword>
<dbReference type="InterPro" id="IPR014284">
    <property type="entry name" value="RNA_pol_sigma-70_dom"/>
</dbReference>
<feature type="domain" description="RNA polymerase sigma-70 region 2" evidence="6">
    <location>
        <begin position="24"/>
        <end position="85"/>
    </location>
</feature>
<dbReference type="PANTHER" id="PTHR43133">
    <property type="entry name" value="RNA POLYMERASE ECF-TYPE SIGMA FACTO"/>
    <property type="match status" value="1"/>
</dbReference>
<evidence type="ECO:0000256" key="2">
    <source>
        <dbReference type="ARBA" id="ARBA00023015"/>
    </source>
</evidence>
<dbReference type="InterPro" id="IPR013325">
    <property type="entry name" value="RNA_pol_sigma_r2"/>
</dbReference>
<dbReference type="InterPro" id="IPR013324">
    <property type="entry name" value="RNA_pol_sigma_r3/r4-like"/>
</dbReference>
<evidence type="ECO:0000256" key="3">
    <source>
        <dbReference type="ARBA" id="ARBA00023082"/>
    </source>
</evidence>
<accession>A0A6S6WL47</accession>
<dbReference type="SUPFAM" id="SSF88946">
    <property type="entry name" value="Sigma2 domain of RNA polymerase sigma factors"/>
    <property type="match status" value="1"/>
</dbReference>
<dbReference type="AlphaFoldDB" id="A0A6S6WL47"/>
<dbReference type="GO" id="GO:0006352">
    <property type="term" value="P:DNA-templated transcription initiation"/>
    <property type="evidence" value="ECO:0007669"/>
    <property type="project" value="InterPro"/>
</dbReference>
<keyword evidence="4" id="KW-0238">DNA-binding</keyword>
<feature type="domain" description="RNA polymerase sigma factor 70 region 4 type 2" evidence="7">
    <location>
        <begin position="118"/>
        <end position="166"/>
    </location>
</feature>
<dbReference type="Pfam" id="PF08281">
    <property type="entry name" value="Sigma70_r4_2"/>
    <property type="match status" value="1"/>
</dbReference>
<dbReference type="InterPro" id="IPR013249">
    <property type="entry name" value="RNA_pol_sigma70_r4_t2"/>
</dbReference>
<evidence type="ECO:0000259" key="6">
    <source>
        <dbReference type="Pfam" id="PF04542"/>
    </source>
</evidence>
<dbReference type="NCBIfam" id="TIGR02937">
    <property type="entry name" value="sigma70-ECF"/>
    <property type="match status" value="1"/>
</dbReference>
<dbReference type="RefSeq" id="WP_173919838.1">
    <property type="nucleotide sequence ID" value="NZ_CADCXY010000001.1"/>
</dbReference>
<organism evidence="8 9">
    <name type="scientific">Pseudidiomarina piscicola</name>
    <dbReference type="NCBI Taxonomy" id="2614830"/>
    <lineage>
        <taxon>Bacteria</taxon>
        <taxon>Pseudomonadati</taxon>
        <taxon>Pseudomonadota</taxon>
        <taxon>Gammaproteobacteria</taxon>
        <taxon>Alteromonadales</taxon>
        <taxon>Idiomarinaceae</taxon>
        <taxon>Pseudidiomarina</taxon>
    </lineage>
</organism>